<dbReference type="Pfam" id="PF00072">
    <property type="entry name" value="Response_reg"/>
    <property type="match status" value="1"/>
</dbReference>
<dbReference type="KEGG" id="schv:BRCON_0945"/>
<dbReference type="CDD" id="cd00156">
    <property type="entry name" value="REC"/>
    <property type="match status" value="1"/>
</dbReference>
<dbReference type="PANTHER" id="PTHR44591:SF3">
    <property type="entry name" value="RESPONSE REGULATORY DOMAIN-CONTAINING PROTEIN"/>
    <property type="match status" value="1"/>
</dbReference>
<dbReference type="GO" id="GO:0000160">
    <property type="term" value="P:phosphorelay signal transduction system"/>
    <property type="evidence" value="ECO:0007669"/>
    <property type="project" value="InterPro"/>
</dbReference>
<evidence type="ECO:0000256" key="2">
    <source>
        <dbReference type="PROSITE-ProRule" id="PRU00169"/>
    </source>
</evidence>
<keyword evidence="1 2" id="KW-0597">Phosphoprotein</keyword>
<dbReference type="SMART" id="SM00448">
    <property type="entry name" value="REC"/>
    <property type="match status" value="1"/>
</dbReference>
<name>A0A2Z4Y4S0_SUMC1</name>
<dbReference type="PANTHER" id="PTHR44591">
    <property type="entry name" value="STRESS RESPONSE REGULATOR PROTEIN 1"/>
    <property type="match status" value="1"/>
</dbReference>
<sequence>MGEKRSPRVLVIEDDIELCKVLRTLLEQSGFRVDVAYDGETGLALLRKNHPAVAMIDIVLPRLNGLEIIAEIIRMVPEERPKILVLTGVASDSGITDQQWCEKLNVDAYISKPADPKHIVEVVNQLLA</sequence>
<dbReference type="AlphaFoldDB" id="A0A2Z4Y4S0"/>
<dbReference type="EMBL" id="CP030759">
    <property type="protein sequence ID" value="AXA35722.1"/>
    <property type="molecule type" value="Genomic_DNA"/>
</dbReference>
<gene>
    <name evidence="4" type="ORF">BRCON_0945</name>
</gene>
<evidence type="ECO:0000259" key="3">
    <source>
        <dbReference type="PROSITE" id="PS50110"/>
    </source>
</evidence>
<protein>
    <submittedName>
        <fullName evidence="4">Two component transcriptional regulator, winged helix family</fullName>
    </submittedName>
</protein>
<reference evidence="4 5" key="1">
    <citation type="submission" date="2018-05" db="EMBL/GenBank/DDBJ databases">
        <title>A metagenomic window into the 2 km-deep terrestrial subsurface aquifer revealed taxonomically and functionally diverse microbial community comprising novel uncultured bacterial lineages.</title>
        <authorList>
            <person name="Kadnikov V.V."/>
            <person name="Mardanov A.V."/>
            <person name="Beletsky A.V."/>
            <person name="Banks D."/>
            <person name="Pimenov N.V."/>
            <person name="Frank Y.A."/>
            <person name="Karnachuk O.V."/>
            <person name="Ravin N.V."/>
        </authorList>
    </citation>
    <scope>NUCLEOTIDE SEQUENCE [LARGE SCALE GENOMIC DNA]</scope>
    <source>
        <strain evidence="4">BY</strain>
    </source>
</reference>
<feature type="domain" description="Response regulatory" evidence="3">
    <location>
        <begin position="8"/>
        <end position="127"/>
    </location>
</feature>
<evidence type="ECO:0000256" key="1">
    <source>
        <dbReference type="ARBA" id="ARBA00022553"/>
    </source>
</evidence>
<dbReference type="InterPro" id="IPR001789">
    <property type="entry name" value="Sig_transdc_resp-reg_receiver"/>
</dbReference>
<accession>A0A2Z4Y4S0</accession>
<dbReference type="InterPro" id="IPR011006">
    <property type="entry name" value="CheY-like_superfamily"/>
</dbReference>
<dbReference type="PROSITE" id="PS50110">
    <property type="entry name" value="RESPONSE_REGULATORY"/>
    <property type="match status" value="1"/>
</dbReference>
<evidence type="ECO:0000313" key="5">
    <source>
        <dbReference type="Proteomes" id="UP000262583"/>
    </source>
</evidence>
<organism evidence="4 5">
    <name type="scientific">Sumerlaea chitinivorans</name>
    <dbReference type="NCBI Taxonomy" id="2250252"/>
    <lineage>
        <taxon>Bacteria</taxon>
        <taxon>Candidatus Sumerlaeota</taxon>
        <taxon>Candidatus Sumerlaeia</taxon>
        <taxon>Candidatus Sumerlaeales</taxon>
        <taxon>Candidatus Sumerlaeaceae</taxon>
        <taxon>Candidatus Sumerlaea</taxon>
    </lineage>
</organism>
<evidence type="ECO:0000313" key="4">
    <source>
        <dbReference type="EMBL" id="AXA35722.1"/>
    </source>
</evidence>
<dbReference type="SUPFAM" id="SSF52172">
    <property type="entry name" value="CheY-like"/>
    <property type="match status" value="1"/>
</dbReference>
<dbReference type="Proteomes" id="UP000262583">
    <property type="component" value="Chromosome"/>
</dbReference>
<feature type="modified residue" description="4-aspartylphosphate" evidence="2">
    <location>
        <position position="57"/>
    </location>
</feature>
<proteinExistence type="predicted"/>
<dbReference type="InterPro" id="IPR050595">
    <property type="entry name" value="Bact_response_regulator"/>
</dbReference>
<dbReference type="Gene3D" id="3.40.50.2300">
    <property type="match status" value="1"/>
</dbReference>